<evidence type="ECO:0000256" key="1">
    <source>
        <dbReference type="SAM" id="SignalP"/>
    </source>
</evidence>
<organism evidence="2 3">
    <name type="scientific">Duganella alba</name>
    <dbReference type="NCBI Taxonomy" id="2666081"/>
    <lineage>
        <taxon>Bacteria</taxon>
        <taxon>Pseudomonadati</taxon>
        <taxon>Pseudomonadota</taxon>
        <taxon>Betaproteobacteria</taxon>
        <taxon>Burkholderiales</taxon>
        <taxon>Oxalobacteraceae</taxon>
        <taxon>Telluria group</taxon>
        <taxon>Duganella</taxon>
    </lineage>
</organism>
<dbReference type="SUPFAM" id="SSF53850">
    <property type="entry name" value="Periplasmic binding protein-like II"/>
    <property type="match status" value="1"/>
</dbReference>
<evidence type="ECO:0000313" key="3">
    <source>
        <dbReference type="Proteomes" id="UP000481037"/>
    </source>
</evidence>
<protein>
    <recommendedName>
        <fullName evidence="4">Transporter substrate-binding domain-containing protein</fullName>
    </recommendedName>
</protein>
<evidence type="ECO:0000313" key="2">
    <source>
        <dbReference type="EMBL" id="MRX08259.1"/>
    </source>
</evidence>
<dbReference type="AlphaFoldDB" id="A0A6L5QF10"/>
<reference evidence="2 3" key="1">
    <citation type="submission" date="2019-11" db="EMBL/GenBank/DDBJ databases">
        <title>Novel species isolated from a subtropical stream in China.</title>
        <authorList>
            <person name="Lu H."/>
        </authorList>
    </citation>
    <scope>NUCLEOTIDE SEQUENCE [LARGE SCALE GENOMIC DNA]</scope>
    <source>
        <strain evidence="2 3">FT25W</strain>
    </source>
</reference>
<dbReference type="EMBL" id="WKJM01000007">
    <property type="protein sequence ID" value="MRX08259.1"/>
    <property type="molecule type" value="Genomic_DNA"/>
</dbReference>
<keyword evidence="1" id="KW-0732">Signal</keyword>
<dbReference type="RefSeq" id="WP_154364709.1">
    <property type="nucleotide sequence ID" value="NZ_WKJM01000007.1"/>
</dbReference>
<proteinExistence type="predicted"/>
<name>A0A6L5QF10_9BURK</name>
<keyword evidence="3" id="KW-1185">Reference proteome</keyword>
<feature type="chain" id="PRO_5026671765" description="Transporter substrate-binding domain-containing protein" evidence="1">
    <location>
        <begin position="25"/>
        <end position="267"/>
    </location>
</feature>
<sequence>MKLRAGILFILAVAAASHAVSAPAAGCIPVRVGYTDQNRPPYWLGEGDKVPDPPGAAVDLIRDAVLGAGFGCTPTWVRLPPARIRLALANGDVDLAPLGEMSFYPAEIAIPRDKAGNIDLNRALHNQVLVLVRTKDKVPANTNPMLYFRDKVLGIPMGNTYVARLRESGLTLDEGARDLDRNIEKLKLGRVDGVVVAAVAPAHLKEVLAQHKGEIEQLPQPLLNVRLWLAFNENFYRAHPKQSEALWTWLDTHRGQLGYVMQRYRKD</sequence>
<dbReference type="Proteomes" id="UP000481037">
    <property type="component" value="Unassembled WGS sequence"/>
</dbReference>
<feature type="signal peptide" evidence="1">
    <location>
        <begin position="1"/>
        <end position="24"/>
    </location>
</feature>
<comment type="caution">
    <text evidence="2">The sequence shown here is derived from an EMBL/GenBank/DDBJ whole genome shotgun (WGS) entry which is preliminary data.</text>
</comment>
<gene>
    <name evidence="2" type="ORF">GJ697_10475</name>
</gene>
<accession>A0A6L5QF10</accession>
<evidence type="ECO:0008006" key="4">
    <source>
        <dbReference type="Google" id="ProtNLM"/>
    </source>
</evidence>